<dbReference type="PANTHER" id="PTHR24421:SF62">
    <property type="entry name" value="SENSORY TRANSDUCTION HISTIDINE KINASE"/>
    <property type="match status" value="1"/>
</dbReference>
<feature type="transmembrane region" description="Helical" evidence="17">
    <location>
        <begin position="51"/>
        <end position="71"/>
    </location>
</feature>
<dbReference type="InterPro" id="IPR050482">
    <property type="entry name" value="Sensor_HK_TwoCompSys"/>
</dbReference>
<dbReference type="RefSeq" id="WP_208235877.1">
    <property type="nucleotide sequence ID" value="NZ_BAAAQU010000001.1"/>
</dbReference>
<dbReference type="Pfam" id="PF07730">
    <property type="entry name" value="HisKA_3"/>
    <property type="match status" value="1"/>
</dbReference>
<dbReference type="EC" id="2.7.13.3" evidence="4"/>
<evidence type="ECO:0000256" key="11">
    <source>
        <dbReference type="ARBA" id="ARBA00023004"/>
    </source>
</evidence>
<accession>A0A939TLU5</accession>
<dbReference type="InterPro" id="IPR003594">
    <property type="entry name" value="HATPase_dom"/>
</dbReference>
<dbReference type="CDD" id="cd16917">
    <property type="entry name" value="HATPase_UhpB-NarQ-NarX-like"/>
    <property type="match status" value="1"/>
</dbReference>
<protein>
    <recommendedName>
        <fullName evidence="5">Oxygen sensor histidine kinase NreB</fullName>
        <ecNumber evidence="4">2.7.13.3</ecNumber>
    </recommendedName>
    <alternativeName>
        <fullName evidence="15">Nitrogen regulation protein B</fullName>
    </alternativeName>
</protein>
<dbReference type="GO" id="GO:0046983">
    <property type="term" value="F:protein dimerization activity"/>
    <property type="evidence" value="ECO:0007669"/>
    <property type="project" value="InterPro"/>
</dbReference>
<keyword evidence="6" id="KW-0004">4Fe-4S</keyword>
<keyword evidence="20" id="KW-1185">Reference proteome</keyword>
<dbReference type="GO" id="GO:0005737">
    <property type="term" value="C:cytoplasm"/>
    <property type="evidence" value="ECO:0007669"/>
    <property type="project" value="UniProtKB-SubCell"/>
</dbReference>
<comment type="function">
    <text evidence="14">Member of the two-component regulatory system NreB/NreC involved in the control of dissimilatory nitrate/nitrite reduction in response to oxygen. NreB functions as a direct oxygen sensor histidine kinase which is autophosphorylated, in the absence of oxygen, probably at the conserved histidine residue, and transfers its phosphate group probably to a conserved aspartate residue of NreC. NreB/NreC activates the expression of the nitrate (narGHJI) and nitrite (nir) reductase operons, as well as the putative nitrate transporter gene narT.</text>
</comment>
<evidence type="ECO:0000256" key="9">
    <source>
        <dbReference type="ARBA" id="ARBA00022723"/>
    </source>
</evidence>
<organism evidence="19 20">
    <name type="scientific">Leucobacter tardus</name>
    <dbReference type="NCBI Taxonomy" id="501483"/>
    <lineage>
        <taxon>Bacteria</taxon>
        <taxon>Bacillati</taxon>
        <taxon>Actinomycetota</taxon>
        <taxon>Actinomycetes</taxon>
        <taxon>Micrococcales</taxon>
        <taxon>Microbacteriaceae</taxon>
        <taxon>Leucobacter</taxon>
    </lineage>
</organism>
<evidence type="ECO:0000256" key="15">
    <source>
        <dbReference type="ARBA" id="ARBA00030800"/>
    </source>
</evidence>
<feature type="domain" description="Histidine kinase" evidence="18">
    <location>
        <begin position="296"/>
        <end position="386"/>
    </location>
</feature>
<evidence type="ECO:0000256" key="3">
    <source>
        <dbReference type="ARBA" id="ARBA00004496"/>
    </source>
</evidence>
<comment type="subcellular location">
    <subcellularLocation>
        <location evidence="3">Cytoplasm</location>
    </subcellularLocation>
</comment>
<evidence type="ECO:0000256" key="17">
    <source>
        <dbReference type="SAM" id="Phobius"/>
    </source>
</evidence>
<dbReference type="GO" id="GO:0016020">
    <property type="term" value="C:membrane"/>
    <property type="evidence" value="ECO:0007669"/>
    <property type="project" value="InterPro"/>
</dbReference>
<evidence type="ECO:0000256" key="8">
    <source>
        <dbReference type="ARBA" id="ARBA00022679"/>
    </source>
</evidence>
<comment type="catalytic activity">
    <reaction evidence="1">
        <text>ATP + protein L-histidine = ADP + protein N-phospho-L-histidine.</text>
        <dbReference type="EC" id="2.7.13.3"/>
    </reaction>
</comment>
<evidence type="ECO:0000256" key="2">
    <source>
        <dbReference type="ARBA" id="ARBA00001966"/>
    </source>
</evidence>
<comment type="caution">
    <text evidence="19">The sequence shown here is derived from an EMBL/GenBank/DDBJ whole genome shotgun (WGS) entry which is preliminary data.</text>
</comment>
<evidence type="ECO:0000256" key="6">
    <source>
        <dbReference type="ARBA" id="ARBA00022485"/>
    </source>
</evidence>
<evidence type="ECO:0000313" key="20">
    <source>
        <dbReference type="Proteomes" id="UP000668403"/>
    </source>
</evidence>
<keyword evidence="17" id="KW-0472">Membrane</keyword>
<feature type="transmembrane region" description="Helical" evidence="17">
    <location>
        <begin position="144"/>
        <end position="164"/>
    </location>
</feature>
<dbReference type="InterPro" id="IPR036890">
    <property type="entry name" value="HATPase_C_sf"/>
</dbReference>
<keyword evidence="7" id="KW-0963">Cytoplasm</keyword>
<dbReference type="EMBL" id="JAGFBF010000001">
    <property type="protein sequence ID" value="MBO2988484.1"/>
    <property type="molecule type" value="Genomic_DNA"/>
</dbReference>
<proteinExistence type="predicted"/>
<dbReference type="PIRSF" id="PIRSF037434">
    <property type="entry name" value="STHK_ChrS"/>
    <property type="match status" value="1"/>
</dbReference>
<keyword evidence="11" id="KW-0408">Iron</keyword>
<dbReference type="PANTHER" id="PTHR24421">
    <property type="entry name" value="NITRATE/NITRITE SENSOR PROTEIN NARX-RELATED"/>
    <property type="match status" value="1"/>
</dbReference>
<sequence>MTDSLHRTADAASATPDRPLAAMHLSVDVGFAVLLVVCGLRYFAYHPFDTIGAIVLALGIGSGIAYAFAAVARPSPERRRVGIVITVLLWLPLAVLAPSFGWCAFPLFFALHRSLTRRVAVIGSALLVVAVSTGLFFMSNGEDLGLVLGPFFGGLMLSFAVDALERALDNRRRLNAELLDTQAQLARSEREAGALAERHRMASELHDTVVQRTASALLLLESGDAAPPRHAAPTSEAREILREALIETRQLMHGLASPQDRTSLTAEIAALADAHGAEHTAVGTEVELDAEVTHALLRVAQEALINAHRHAAASVTRVTITFFGRTVGIDVVDDGTGFDPDHVRADTTGYGLRAMAWRIESLGGTLTIESSPGHGTVIAAEVPVAPNAREAS</sequence>
<dbReference type="InterPro" id="IPR011712">
    <property type="entry name" value="Sig_transdc_His_kin_sub3_dim/P"/>
</dbReference>
<keyword evidence="12" id="KW-0902">Two-component regulatory system</keyword>
<evidence type="ECO:0000256" key="1">
    <source>
        <dbReference type="ARBA" id="ARBA00000085"/>
    </source>
</evidence>
<dbReference type="GO" id="GO:0051539">
    <property type="term" value="F:4 iron, 4 sulfur cluster binding"/>
    <property type="evidence" value="ECO:0007669"/>
    <property type="project" value="UniProtKB-KW"/>
</dbReference>
<dbReference type="Gene3D" id="3.30.565.10">
    <property type="entry name" value="Histidine kinase-like ATPase, C-terminal domain"/>
    <property type="match status" value="1"/>
</dbReference>
<dbReference type="InterPro" id="IPR004358">
    <property type="entry name" value="Sig_transdc_His_kin-like_C"/>
</dbReference>
<dbReference type="GO" id="GO:0046872">
    <property type="term" value="F:metal ion binding"/>
    <property type="evidence" value="ECO:0007669"/>
    <property type="project" value="UniProtKB-KW"/>
</dbReference>
<keyword evidence="17" id="KW-0812">Transmembrane</keyword>
<dbReference type="Gene3D" id="1.20.5.1930">
    <property type="match status" value="1"/>
</dbReference>
<feature type="transmembrane region" description="Helical" evidence="17">
    <location>
        <begin position="20"/>
        <end position="44"/>
    </location>
</feature>
<feature type="transmembrane region" description="Helical" evidence="17">
    <location>
        <begin position="83"/>
        <end position="107"/>
    </location>
</feature>
<keyword evidence="9" id="KW-0479">Metal-binding</keyword>
<gene>
    <name evidence="19" type="ORF">J4H85_00530</name>
</gene>
<comment type="cofactor">
    <cofactor evidence="2">
        <name>[4Fe-4S] cluster</name>
        <dbReference type="ChEBI" id="CHEBI:49883"/>
    </cofactor>
</comment>
<keyword evidence="8" id="KW-0808">Transferase</keyword>
<evidence type="ECO:0000256" key="13">
    <source>
        <dbReference type="ARBA" id="ARBA00023014"/>
    </source>
</evidence>
<evidence type="ECO:0000313" key="19">
    <source>
        <dbReference type="EMBL" id="MBO2988484.1"/>
    </source>
</evidence>
<keyword evidence="17" id="KW-1133">Transmembrane helix</keyword>
<reference evidence="19" key="1">
    <citation type="submission" date="2021-03" db="EMBL/GenBank/DDBJ databases">
        <title>Leucobacter chromiisoli sp. nov., isolated from chromium-containing soil of chemical plant.</title>
        <authorList>
            <person name="Xu Z."/>
        </authorList>
    </citation>
    <scope>NUCLEOTIDE SEQUENCE</scope>
    <source>
        <strain evidence="19">K 70/01</strain>
    </source>
</reference>
<keyword evidence="10 19" id="KW-0418">Kinase</keyword>
<keyword evidence="13" id="KW-0411">Iron-sulfur</keyword>
<dbReference type="Proteomes" id="UP000668403">
    <property type="component" value="Unassembled WGS sequence"/>
</dbReference>
<dbReference type="SUPFAM" id="SSF55874">
    <property type="entry name" value="ATPase domain of HSP90 chaperone/DNA topoisomerase II/histidine kinase"/>
    <property type="match status" value="1"/>
</dbReference>
<evidence type="ECO:0000256" key="16">
    <source>
        <dbReference type="SAM" id="Coils"/>
    </source>
</evidence>
<keyword evidence="16" id="KW-0175">Coiled coil</keyword>
<evidence type="ECO:0000256" key="14">
    <source>
        <dbReference type="ARBA" id="ARBA00024827"/>
    </source>
</evidence>
<dbReference type="InterPro" id="IPR017205">
    <property type="entry name" value="Sig_transdc_His_kinase_ChrS"/>
</dbReference>
<feature type="transmembrane region" description="Helical" evidence="17">
    <location>
        <begin position="119"/>
        <end position="138"/>
    </location>
</feature>
<evidence type="ECO:0000256" key="4">
    <source>
        <dbReference type="ARBA" id="ARBA00012438"/>
    </source>
</evidence>
<dbReference type="Pfam" id="PF02518">
    <property type="entry name" value="HATPase_c"/>
    <property type="match status" value="1"/>
</dbReference>
<evidence type="ECO:0000256" key="12">
    <source>
        <dbReference type="ARBA" id="ARBA00023012"/>
    </source>
</evidence>
<dbReference type="AlphaFoldDB" id="A0A939TLU5"/>
<feature type="coiled-coil region" evidence="16">
    <location>
        <begin position="157"/>
        <end position="191"/>
    </location>
</feature>
<evidence type="ECO:0000259" key="18">
    <source>
        <dbReference type="PROSITE" id="PS50109"/>
    </source>
</evidence>
<evidence type="ECO:0000256" key="5">
    <source>
        <dbReference type="ARBA" id="ARBA00017322"/>
    </source>
</evidence>
<dbReference type="PROSITE" id="PS50109">
    <property type="entry name" value="HIS_KIN"/>
    <property type="match status" value="1"/>
</dbReference>
<dbReference type="InterPro" id="IPR005467">
    <property type="entry name" value="His_kinase_dom"/>
</dbReference>
<dbReference type="GO" id="GO:0000155">
    <property type="term" value="F:phosphorelay sensor kinase activity"/>
    <property type="evidence" value="ECO:0007669"/>
    <property type="project" value="InterPro"/>
</dbReference>
<evidence type="ECO:0000256" key="7">
    <source>
        <dbReference type="ARBA" id="ARBA00022490"/>
    </source>
</evidence>
<evidence type="ECO:0000256" key="10">
    <source>
        <dbReference type="ARBA" id="ARBA00022777"/>
    </source>
</evidence>
<dbReference type="PRINTS" id="PR00344">
    <property type="entry name" value="BCTRLSENSOR"/>
</dbReference>
<name>A0A939TLU5_9MICO</name>
<dbReference type="SMART" id="SM00387">
    <property type="entry name" value="HATPase_c"/>
    <property type="match status" value="1"/>
</dbReference>